<feature type="transmembrane region" description="Helical" evidence="1">
    <location>
        <begin position="117"/>
        <end position="138"/>
    </location>
</feature>
<feature type="transmembrane region" description="Helical" evidence="1">
    <location>
        <begin position="355"/>
        <end position="376"/>
    </location>
</feature>
<gene>
    <name evidence="2" type="ORF">E5K00_05295</name>
</gene>
<keyword evidence="1" id="KW-1133">Transmembrane helix</keyword>
<evidence type="ECO:0000256" key="1">
    <source>
        <dbReference type="SAM" id="Phobius"/>
    </source>
</evidence>
<organism evidence="2 3">
    <name type="scientific">Hymenobacter aquaticus</name>
    <dbReference type="NCBI Taxonomy" id="1867101"/>
    <lineage>
        <taxon>Bacteria</taxon>
        <taxon>Pseudomonadati</taxon>
        <taxon>Bacteroidota</taxon>
        <taxon>Cytophagia</taxon>
        <taxon>Cytophagales</taxon>
        <taxon>Hymenobacteraceae</taxon>
        <taxon>Hymenobacter</taxon>
    </lineage>
</organism>
<proteinExistence type="predicted"/>
<name>A0A4Z0Q6E9_9BACT</name>
<dbReference type="Proteomes" id="UP000297549">
    <property type="component" value="Unassembled WGS sequence"/>
</dbReference>
<feature type="transmembrane region" description="Helical" evidence="1">
    <location>
        <begin position="325"/>
        <end position="348"/>
    </location>
</feature>
<reference evidence="2 3" key="1">
    <citation type="submission" date="2019-04" db="EMBL/GenBank/DDBJ databases">
        <authorList>
            <person name="Feng G."/>
            <person name="Zhang J."/>
            <person name="Zhu H."/>
        </authorList>
    </citation>
    <scope>NUCLEOTIDE SEQUENCE [LARGE SCALE GENOMIC DNA]</scope>
    <source>
        <strain evidence="2 3">JCM 31653</strain>
    </source>
</reference>
<protein>
    <recommendedName>
        <fullName evidence="4">Glycosyltransferase RgtA/B/C/D-like domain-containing protein</fullName>
    </recommendedName>
</protein>
<evidence type="ECO:0000313" key="3">
    <source>
        <dbReference type="Proteomes" id="UP000297549"/>
    </source>
</evidence>
<dbReference type="OrthoDB" id="876946at2"/>
<feature type="transmembrane region" description="Helical" evidence="1">
    <location>
        <begin position="26"/>
        <end position="45"/>
    </location>
</feature>
<comment type="caution">
    <text evidence="2">The sequence shown here is derived from an EMBL/GenBank/DDBJ whole genome shotgun (WGS) entry which is preliminary data.</text>
</comment>
<accession>A0A4Z0Q6E9</accession>
<feature type="transmembrane region" description="Helical" evidence="1">
    <location>
        <begin position="238"/>
        <end position="256"/>
    </location>
</feature>
<evidence type="ECO:0008006" key="4">
    <source>
        <dbReference type="Google" id="ProtNLM"/>
    </source>
</evidence>
<keyword evidence="1" id="KW-0472">Membrane</keyword>
<keyword evidence="1" id="KW-0812">Transmembrane</keyword>
<feature type="transmembrane region" description="Helical" evidence="1">
    <location>
        <begin position="206"/>
        <end position="226"/>
    </location>
</feature>
<feature type="transmembrane region" description="Helical" evidence="1">
    <location>
        <begin position="168"/>
        <end position="186"/>
    </location>
</feature>
<evidence type="ECO:0000313" key="2">
    <source>
        <dbReference type="EMBL" id="TGE24631.1"/>
    </source>
</evidence>
<dbReference type="RefSeq" id="WP_135462212.1">
    <property type="nucleotide sequence ID" value="NZ_SRLC01000001.1"/>
</dbReference>
<sequence>MLNGLLLGGLVLWGRRQYQVPGLGRWLLPLLALKLVAGAAACYLLSEDGAYYQRWGLALTEQLWERPGKWLQTLAGDYFWHGGASLTFHGYSNSFFLIKLLSGLNLASRGSLLLNGLYLSVFCFVGSWELTAAVARALPATPRGAPLVAFLLWPTVVYWTAGLTKECLLLGSGAWLLALVVRWLYGAEAPRPATLAGAVALAVLQFKMRFFFAALLFAALAGLAVIRLTQHLGGARRRWVQAALFAATLSVGGWGASEISPVFRLNKFTNQLIRINSDLLAGAQARPHIEYEHLAPTVESMLRNAPQAIGSALLRPMPWEDAAPLYVGAGLENLLLLAVLGALGVALWRRQPGQLPFALVLALGFYCLALAALLGLSTPNLGTLSRYRSALLPYLLLLALQHDVAARWLRRIGL</sequence>
<keyword evidence="3" id="KW-1185">Reference proteome</keyword>
<feature type="transmembrane region" description="Helical" evidence="1">
    <location>
        <begin position="144"/>
        <end position="161"/>
    </location>
</feature>
<dbReference type="AlphaFoldDB" id="A0A4Z0Q6E9"/>
<dbReference type="EMBL" id="SRLC01000001">
    <property type="protein sequence ID" value="TGE24631.1"/>
    <property type="molecule type" value="Genomic_DNA"/>
</dbReference>